<feature type="compositionally biased region" description="Basic residues" evidence="6">
    <location>
        <begin position="456"/>
        <end position="472"/>
    </location>
</feature>
<feature type="compositionally biased region" description="Basic residues" evidence="6">
    <location>
        <begin position="3826"/>
        <end position="3836"/>
    </location>
</feature>
<dbReference type="InterPro" id="IPR001763">
    <property type="entry name" value="Rhodanese-like_dom"/>
</dbReference>
<name>A0A699GEM0_TANCI</name>
<evidence type="ECO:0000259" key="8">
    <source>
        <dbReference type="PROSITE" id="PS50206"/>
    </source>
</evidence>
<feature type="region of interest" description="Disordered" evidence="6">
    <location>
        <begin position="1705"/>
        <end position="1753"/>
    </location>
</feature>
<evidence type="ECO:0000256" key="6">
    <source>
        <dbReference type="SAM" id="MobiDB-lite"/>
    </source>
</evidence>
<feature type="compositionally biased region" description="Basic and acidic residues" evidence="6">
    <location>
        <begin position="582"/>
        <end position="601"/>
    </location>
</feature>
<feature type="compositionally biased region" description="Basic residues" evidence="6">
    <location>
        <begin position="293"/>
        <end position="304"/>
    </location>
</feature>
<dbReference type="Pfam" id="PF00581">
    <property type="entry name" value="Rhodanese"/>
    <property type="match status" value="1"/>
</dbReference>
<feature type="compositionally biased region" description="Basic residues" evidence="6">
    <location>
        <begin position="168"/>
        <end position="184"/>
    </location>
</feature>
<accession>A0A699GEM0</accession>
<dbReference type="PANTHER" id="PTHR42709">
    <property type="entry name" value="ALKALINE PHOSPHATASE LIKE PROTEIN"/>
    <property type="match status" value="1"/>
</dbReference>
<protein>
    <recommendedName>
        <fullName evidence="8">Rhodanese domain-containing protein</fullName>
    </recommendedName>
</protein>
<feature type="region of interest" description="Disordered" evidence="6">
    <location>
        <begin position="2159"/>
        <end position="2181"/>
    </location>
</feature>
<keyword evidence="4 7" id="KW-1133">Transmembrane helix</keyword>
<feature type="compositionally biased region" description="Basic residues" evidence="6">
    <location>
        <begin position="417"/>
        <end position="428"/>
    </location>
</feature>
<comment type="caution">
    <text evidence="9">The sequence shown here is derived from an EMBL/GenBank/DDBJ whole genome shotgun (WGS) entry which is preliminary data.</text>
</comment>
<evidence type="ECO:0000256" key="1">
    <source>
        <dbReference type="ARBA" id="ARBA00004651"/>
    </source>
</evidence>
<feature type="compositionally biased region" description="Basic and acidic residues" evidence="6">
    <location>
        <begin position="1643"/>
        <end position="1655"/>
    </location>
</feature>
<feature type="compositionally biased region" description="Basic residues" evidence="6">
    <location>
        <begin position="236"/>
        <end position="245"/>
    </location>
</feature>
<feature type="region of interest" description="Disordered" evidence="6">
    <location>
        <begin position="1827"/>
        <end position="1867"/>
    </location>
</feature>
<dbReference type="PANTHER" id="PTHR42709:SF6">
    <property type="entry name" value="UNDECAPRENYL PHOSPHATE TRANSPORTER A"/>
    <property type="match status" value="1"/>
</dbReference>
<dbReference type="Gene3D" id="3.40.250.10">
    <property type="entry name" value="Rhodanese-like domain"/>
    <property type="match status" value="1"/>
</dbReference>
<feature type="compositionally biased region" description="Basic residues" evidence="6">
    <location>
        <begin position="210"/>
        <end position="221"/>
    </location>
</feature>
<feature type="compositionally biased region" description="Basic residues" evidence="6">
    <location>
        <begin position="1711"/>
        <end position="1728"/>
    </location>
</feature>
<dbReference type="InterPro" id="IPR036873">
    <property type="entry name" value="Rhodanese-like_dom_sf"/>
</dbReference>
<feature type="compositionally biased region" description="Basic and acidic residues" evidence="6">
    <location>
        <begin position="375"/>
        <end position="389"/>
    </location>
</feature>
<feature type="compositionally biased region" description="Basic and acidic residues" evidence="6">
    <location>
        <begin position="185"/>
        <end position="202"/>
    </location>
</feature>
<reference evidence="9" key="1">
    <citation type="journal article" date="2019" name="Sci. Rep.">
        <title>Draft genome of Tanacetum cinerariifolium, the natural source of mosquito coil.</title>
        <authorList>
            <person name="Yamashiro T."/>
            <person name="Shiraishi A."/>
            <person name="Satake H."/>
            <person name="Nakayama K."/>
        </authorList>
    </citation>
    <scope>NUCLEOTIDE SEQUENCE</scope>
</reference>
<feature type="region of interest" description="Disordered" evidence="6">
    <location>
        <begin position="3813"/>
        <end position="3836"/>
    </location>
</feature>
<evidence type="ECO:0000256" key="3">
    <source>
        <dbReference type="ARBA" id="ARBA00022692"/>
    </source>
</evidence>
<feature type="compositionally biased region" description="Gly residues" evidence="6">
    <location>
        <begin position="1794"/>
        <end position="1803"/>
    </location>
</feature>
<feature type="compositionally biased region" description="Basic residues" evidence="6">
    <location>
        <begin position="602"/>
        <end position="611"/>
    </location>
</feature>
<feature type="region of interest" description="Disordered" evidence="6">
    <location>
        <begin position="28"/>
        <end position="48"/>
    </location>
</feature>
<evidence type="ECO:0000256" key="5">
    <source>
        <dbReference type="ARBA" id="ARBA00023136"/>
    </source>
</evidence>
<dbReference type="SMART" id="SM00450">
    <property type="entry name" value="RHOD"/>
    <property type="match status" value="1"/>
</dbReference>
<evidence type="ECO:0000256" key="4">
    <source>
        <dbReference type="ARBA" id="ARBA00022989"/>
    </source>
</evidence>
<gene>
    <name evidence="9" type="ORF">Tci_000039</name>
</gene>
<feature type="transmembrane region" description="Helical" evidence="7">
    <location>
        <begin position="4375"/>
        <end position="4397"/>
    </location>
</feature>
<feature type="domain" description="Rhodanese" evidence="8">
    <location>
        <begin position="4425"/>
        <end position="4512"/>
    </location>
</feature>
<evidence type="ECO:0000313" key="9">
    <source>
        <dbReference type="EMBL" id="GEU28061.1"/>
    </source>
</evidence>
<dbReference type="SUPFAM" id="SSF52821">
    <property type="entry name" value="Rhodanese/Cell cycle control phosphatase"/>
    <property type="match status" value="1"/>
</dbReference>
<feature type="region of interest" description="Disordered" evidence="6">
    <location>
        <begin position="320"/>
        <end position="483"/>
    </location>
</feature>
<feature type="compositionally biased region" description="Basic residues" evidence="6">
    <location>
        <begin position="1612"/>
        <end position="1628"/>
    </location>
</feature>
<dbReference type="GO" id="GO:0005886">
    <property type="term" value="C:plasma membrane"/>
    <property type="evidence" value="ECO:0007669"/>
    <property type="project" value="UniProtKB-SubCell"/>
</dbReference>
<proteinExistence type="predicted"/>
<evidence type="ECO:0000256" key="2">
    <source>
        <dbReference type="ARBA" id="ARBA00022475"/>
    </source>
</evidence>
<feature type="compositionally biased region" description="Low complexity" evidence="6">
    <location>
        <begin position="1827"/>
        <end position="1844"/>
    </location>
</feature>
<dbReference type="PROSITE" id="PS50206">
    <property type="entry name" value="RHODANESE_3"/>
    <property type="match status" value="1"/>
</dbReference>
<feature type="compositionally biased region" description="Basic residues" evidence="6">
    <location>
        <begin position="348"/>
        <end position="364"/>
    </location>
</feature>
<feature type="compositionally biased region" description="Basic and acidic residues" evidence="6">
    <location>
        <begin position="110"/>
        <end position="119"/>
    </location>
</feature>
<dbReference type="EMBL" id="BKCJ010000001">
    <property type="protein sequence ID" value="GEU28061.1"/>
    <property type="molecule type" value="Genomic_DNA"/>
</dbReference>
<feature type="region of interest" description="Disordered" evidence="6">
    <location>
        <begin position="110"/>
        <end position="221"/>
    </location>
</feature>
<feature type="region of interest" description="Disordered" evidence="6">
    <location>
        <begin position="234"/>
        <end position="307"/>
    </location>
</feature>
<feature type="compositionally biased region" description="Basic residues" evidence="6">
    <location>
        <begin position="1581"/>
        <end position="1593"/>
    </location>
</feature>
<feature type="region of interest" description="Disordered" evidence="6">
    <location>
        <begin position="1487"/>
        <end position="1678"/>
    </location>
</feature>
<dbReference type="InterPro" id="IPR051311">
    <property type="entry name" value="DedA_domain"/>
</dbReference>
<keyword evidence="2" id="KW-1003">Cell membrane</keyword>
<comment type="subcellular location">
    <subcellularLocation>
        <location evidence="1">Cell membrane</location>
        <topology evidence="1">Multi-pass membrane protein</topology>
    </subcellularLocation>
</comment>
<sequence>MSHTVAAVQMISSPSVPDNIATANRLRQGGRGRAAGIRADPGLHGRPGARAGHLADRRHAAAGIERSVQGRQHHAGVRPARRERGPLRQDPPVRLYQGHGVVQRIEDHRARPAPGRDRGAAGQGGHVGMLRPALPRAVPRHGPGGADRAAGRVYVHDRPGPLGNPAARARHRKPVLCASRRARRHPSERPPHLGPQHADRPVGRRQIGAGRRRGRGGRRDRCRHHHEIVRTQPVHPGRRARHPAHAVRPGRGQAAQDAGSNVHPQGRLCRPVLPVHQERKLGPGGGHRQERQFRHRPGRGRARGVGREDGVFVLGRYLRTGAARSGGRHPHHRPRRRGQSQGDGGPGRRIRRGAGRAQRRRAGGRHPSPGAAVADGDRGTERPPRDRGPVGRGKSRRPARAGRPDDGGAGAGLARHPVARSHRPRARRGLQPQRFIDVLGHDRRTGGGPGRDGGGRRHLARPPRFAQHRRRGQSYPVHDADRGRHPEGLYPGHHECAPDEDAGHGQRAARIVRPPAHAAHDQHVYAGRRPRPGRDPGVRQAWFVCGQFRRRPGRYHERQVRVLGQRGVHDRGWKNHLSGQGRHPDRQRSRGAEPGLDDRQRHVPRPRRGRVRQGGAERAGWRAVTLSRSHSLSVSLSRQAKIRHPRLRGNDGSTVTRTSELVRRLHVERAAQRIRVAWIVTALERRALVGVRRVGVEQVFHAHRQVGIFKTGIAARQRERRVRAYLVLVLVVHVVLVLVATEELVRQAGAPHAPLPVDGRIVLPAEHGIAVAVHTDVFHELAAGLVLVLVAVHPGAVEHEGEVAGRAAWQFPAQRGVDAGRVHFTEIVEHGVHILQRLAVGRIHEVARIFFVIVEDGRLRHRADLVADLDVEVVERHADRVGRLEHRTQGEGFRFFRLEVQVAAAADVLLLVAGHVRVGAIGHGAARAQHRIVVRVAGKGGRGRAVQVVQRGGAEARVVRRAQHQLLGRLPAQADLGIEAATDVVVVVVTGGQRQFHVLGQRRAQLRVQGSDIALAGLVLGVRVTGARRLRRQVRVDVVGRLVVTEFGADREAYRTGGQREDLAADLGIDADAGHAGLQVFAAQLGGVQVGRAVGRLLAERVQGAVEYAGFHQRVVGIALDERAGGLAGGVGQAHVVVPAGHQAFGGQHQAVGNAAVVADAVAGGHGAPVQRQVFARQAGHGRHAGAAARVVRAGGRHGDARQRRRCDRAGVGAAAVQVFDRAQVFAAQLESGLAEERFLLGFRDRLDVRRGIGAAGAVGGRDQALAYATARVIRVAGDAVGGIERGLLVQVHHAEEVVAILVEVAEAARQVDARFAARAAGLRLVAFHAHGGALHGALGDEVDHAADGVGAVDGGRAVAQHFHPFQGRQRNDVQVHAGAVERVVGDAPAVEQHQGLVAAQAAQVGGGDAAGAGTDRLAAAGRALVHGNGVEDFGRRGQALLDEVAGLDRRDRQRRFAGQALDAGAGHFNALDGGVVGAGLRHGAMHAAGQGTGKDQAQGPGHRSFRRIDATVPPDSRVCVHGNGREHGSQCPHRAAPHPPRPGRPPDGGGGPVLDPRYQGGHGIRAPPGGAAQRTEGRTGNRHARVFRKAAHHGGLERPDQRSVHGQQLPHQRRPAHGARTAARHQRPGPAGRYRVPGRDQPAVHRRPDQLGRDRRPHHRVAGAPRTGFRPVLSGRVQERYRWQRQDRGGRHQGRVAAAPFLVGDQGRPFGHRLDRRQRGLPHHPARRQGAQLRRGQRGRSMQGDCRAGPCCARDDRRLARQQFEKSAKPGAGLRRHCRPGGARRQPHRGRDGGIAPGGGPPGSRTGQGADVRPVRHRWLHRLGQQRAGIAGPGRGRAPAPSGHAGGGSGRQVSAQRTAAGPKKKAGPQAGLLILQRLLQVDGHQGVGALDVQHAVLADREMAGQREAPDRLMADQVDGVRGAVGAHEQQRVAVGRVQHAGGIRRRDAVVTLDAPVGKTLVGIEAGQRVAAGVGAAITVNGSVHALGADHRRAVDGGVVAGVGAVADGRQLFAGLGLVHGQGVAGVHVHALGVGRWRPQRGLGHRIGEQGLARQAETIQVAVAAGIGVHHAVLHDRRQGAVPLRAHARTEAHVAVAGVEGKHIRAVRLDSRGVDHAACDRRRIGHGRTGVREAVGPRAAAVLLLVCGQAGGVAGVEQAVGGDQRRQQGAVTRGGRAGRAGVDGAALPAQADLVRVDLDPDVAGVAAVALQGGPVAGAGHGSQRGQVVAGPGRVAAQDGQVVRYADRCHGLRRGARFIAAQFDGGRAFVIACGQGTRRVEREGVAAIGASGDLDRGLEDAAIVADGGVQGAHRGEVAGLGRDGQVDAHAVGQHALEEAIAAAQVQRATHRIGVARVITLLEQRALVRERRFLVGQILDAGRQREAGKARVRPRQVPQAVRRHVVEEFVGNVEVLVHVARFERLRQRGGPCALAPVQRSIVLPAEHGIVGGVAGHVLGVSAAAFVLVFILVDPGAVQREGDVAVRAGARTQRQADVHAVGVDLAQVFLQVQDRVRRAVRIAQEAVAVLGEVAVNGFLRQRVDLVFQANIKIVDRQRGLGNRLDHHAEGEGFRFFRFQVLVAALQFELLQVAIAQRIGDRTAGQQHAARAQDRVVVRVVGVVLRERRVFLEQGRRTETGGGRTAEQQLLGRLVAHAQFRVGGVAGVAVVVVTGGQLHFQVRQQRQVQFAEDRLDGACTVRRLRARQAGTGGLARDVAVHVKVRFLAAQFAADGHGHLAAGQIPQFAAGLGVDAGVAGAAFLHLAAQRRAFQVSFAGCVLQAERVEDAIGHAGGKRFVAHIAAGKVFRRAAFGQGEAGRIIPSAQHAFHGNAQAVGRAFRLDFALARFGRAPVDRQRLAGQARHGRYAARIAGVVFTGDGQQQAGLRRWRRVRQHIVFCMQELDRGLVVVIDLEGGLAEEGFLFLFRQVVDLARVILAAGAVAGAWHRQRRVATGGKAGVAADQRAGIEVVAGEGGARGQIEAALGNDAGLGKIALLRSQHIDLVVVEHAEHIVAIGVEVAEAGGEIEAFFIGARFAGRDGLGGDGGGADVTLGDEVDHAADGVGAVDGRGAVAQHFHALERGDGNDVEVDAGAVIRVVGNAPAVEQHQRLVAAQAAQVGAGLAAGRQAGAVAAHGIAGAKARAVRRDAVQHFLCRGEALLDEVVGAEHGQRIGRFRHQALDGGTGHFHPLHRGIGGLRVRRRSGQAEAHSQYAAGAQDTDGTRHLCFNHHAALSQFFTREFCRTAHAGEGSVAFPLFHQIIGASRVSTCKICAPCREPRLIAPEPYHLCHMRAKKKPDPCGSGGAVRCEIRRSEELVAEADFHVAADGARSIHRVVAHAAVGVRIQRRHLVEHVVHRRVQGQLLVDVVAGRQVQRGERRDFALVVRTVGATDQLAGALGAGIRRVVHLAAIVDVAVAVGASVLVAHGGRLAAHPRCHVGHVQADHGAAVIAQAQALLDVQVHAGHFREARVAVRRLGQHQGAGVRNDGAGGRGQVVVVAHGGRQGSSQVIRQRIDFVGALDFPRVQREAGAVERIPDQTQGFAFRFFRFQVRVAHLDGGNGQLFAIAGLGAGAGSRYAARAAHGIAHRRRTGRLRQGVALRCTRGTEALGVGAAQRERFDRGPLDASFWRGGTKAVVFVVADRGRQLDGFHDRRQDLGKYSLDLGVAEGGHAHFTARQFKQFARCLEIDHVKLGGRVRAGVHAQRGVQRGGIAVGLVADVVREVLRSRVAQRRAQHGHVQHIAVVEVQCRLGMGVAGVVVPAHGRALDADDGPLERVIGAAGARTHVERHVAQAGGRAVRILRVAGGHQRQGAEVDEALRIGSAGRERHGRRDRRRDHHERRVALRIAEFGVGLGIVVDLPGAAGIQVDRFDLRLHVAELVVVPQAAAVGAGLVGRGRQRGAAWQGHVVVGQWVADRASRAGVGVVVAGDVAAGKLGIGRVAVTAQVGLADVAAVLAVAVFQAVALRVFGVEDEVELVFIEIALAVGDRCLVLLGVAVAREAGVGLHLQAFEVLAQDDVDHAGNRVGAIGRRSAVLEDLDPFDDLHRYGGQVGKALLAVVGAGERRHAAAVEQHQGGRCAQAAQRDRGGARGKTVAEAGRQRTGAVGGQGLQVFRDRGFARFHQIFAGDHLHRGSGFGGGALDARAANLPLQHCPRKSGVPNGTKLFPSSCCDSPLNWLMLLSRPAQNGFREALPDWGSGLLILLPDGKAGNAQAGIGAVRQRRRGGDGDALFTLRYRHAELYPPAARIWRADRVCDRAGRANWLADSCLSHFDRRRRAVGRWRLQLAGRAGRGRVRVLAQRRLLTEDSFTRWGPRMLIVSKFIPGFNTIAAPLSGAMGVHSRIFFFYSMLGATLWAGVGIAIGAFFHASIDSVLTALSSMGSTALMVLLALLGAFIAYKYVERKRFRQAVQIDRVTIEEIKDLIEHGTEPVLVDARSVTAQMLEPAVPGALLFNGGQPAADLIAIDRDRHVVVYCSCPNDVTAAQVAKELKQHGFTMARPLHGGLDAWNAAFGTRPAAAEDAHTASA</sequence>
<feature type="region of interest" description="Disordered" evidence="6">
    <location>
        <begin position="67"/>
        <end position="93"/>
    </location>
</feature>
<feature type="transmembrane region" description="Helical" evidence="7">
    <location>
        <begin position="4343"/>
        <end position="4369"/>
    </location>
</feature>
<keyword evidence="5 7" id="KW-0472">Membrane</keyword>
<feature type="compositionally biased region" description="Basic residues" evidence="6">
    <location>
        <begin position="326"/>
        <end position="338"/>
    </location>
</feature>
<keyword evidence="3 7" id="KW-0812">Transmembrane</keyword>
<feature type="region of interest" description="Disordered" evidence="6">
    <location>
        <begin position="1765"/>
        <end position="1811"/>
    </location>
</feature>
<organism evidence="9">
    <name type="scientific">Tanacetum cinerariifolium</name>
    <name type="common">Dalmatian daisy</name>
    <name type="synonym">Chrysanthemum cinerariifolium</name>
    <dbReference type="NCBI Taxonomy" id="118510"/>
    <lineage>
        <taxon>Eukaryota</taxon>
        <taxon>Viridiplantae</taxon>
        <taxon>Streptophyta</taxon>
        <taxon>Embryophyta</taxon>
        <taxon>Tracheophyta</taxon>
        <taxon>Spermatophyta</taxon>
        <taxon>Magnoliopsida</taxon>
        <taxon>eudicotyledons</taxon>
        <taxon>Gunneridae</taxon>
        <taxon>Pentapetalae</taxon>
        <taxon>asterids</taxon>
        <taxon>campanulids</taxon>
        <taxon>Asterales</taxon>
        <taxon>Asteraceae</taxon>
        <taxon>Asteroideae</taxon>
        <taxon>Anthemideae</taxon>
        <taxon>Anthemidinae</taxon>
        <taxon>Tanacetum</taxon>
    </lineage>
</organism>
<feature type="compositionally biased region" description="Basic and acidic residues" evidence="6">
    <location>
        <begin position="1595"/>
        <end position="1604"/>
    </location>
</feature>
<feature type="compositionally biased region" description="Basic and acidic residues" evidence="6">
    <location>
        <begin position="276"/>
        <end position="292"/>
    </location>
</feature>
<feature type="region of interest" description="Disordered" evidence="6">
    <location>
        <begin position="571"/>
        <end position="622"/>
    </location>
</feature>
<evidence type="ECO:0000256" key="7">
    <source>
        <dbReference type="SAM" id="Phobius"/>
    </source>
</evidence>